<gene>
    <name evidence="1" type="ORF">GCM10010528_15630</name>
</gene>
<sequence length="99" mass="10141">MLCRRRADRGAGGAVSDELFAGAFAGFVGVGAGLPECRLQPLDTVPDGIGVQPEVAARGVEQAGERGDQLARLIEVDVVWGGALRQAELFSGGTCSGVE</sequence>
<name>A0ABP6L868_9ACTN</name>
<organism evidence="1 2">
    <name type="scientific">Gordonia defluvii</name>
    <dbReference type="NCBI Taxonomy" id="283718"/>
    <lineage>
        <taxon>Bacteria</taxon>
        <taxon>Bacillati</taxon>
        <taxon>Actinomycetota</taxon>
        <taxon>Actinomycetes</taxon>
        <taxon>Mycobacteriales</taxon>
        <taxon>Gordoniaceae</taxon>
        <taxon>Gordonia</taxon>
    </lineage>
</organism>
<comment type="caution">
    <text evidence="1">The sequence shown here is derived from an EMBL/GenBank/DDBJ whole genome shotgun (WGS) entry which is preliminary data.</text>
</comment>
<keyword evidence="2" id="KW-1185">Reference proteome</keyword>
<accession>A0ABP6L868</accession>
<reference evidence="2" key="1">
    <citation type="journal article" date="2019" name="Int. J. Syst. Evol. Microbiol.">
        <title>The Global Catalogue of Microorganisms (GCM) 10K type strain sequencing project: providing services to taxonomists for standard genome sequencing and annotation.</title>
        <authorList>
            <consortium name="The Broad Institute Genomics Platform"/>
            <consortium name="The Broad Institute Genome Sequencing Center for Infectious Disease"/>
            <person name="Wu L."/>
            <person name="Ma J."/>
        </authorList>
    </citation>
    <scope>NUCLEOTIDE SEQUENCE [LARGE SCALE GENOMIC DNA]</scope>
    <source>
        <strain evidence="2">JCM 14234</strain>
    </source>
</reference>
<proteinExistence type="predicted"/>
<evidence type="ECO:0000313" key="1">
    <source>
        <dbReference type="EMBL" id="GAA3035741.1"/>
    </source>
</evidence>
<protein>
    <submittedName>
        <fullName evidence="1">Uncharacterized protein</fullName>
    </submittedName>
</protein>
<evidence type="ECO:0000313" key="2">
    <source>
        <dbReference type="Proteomes" id="UP001501035"/>
    </source>
</evidence>
<dbReference type="EMBL" id="BAAAVS010000022">
    <property type="protein sequence ID" value="GAA3035741.1"/>
    <property type="molecule type" value="Genomic_DNA"/>
</dbReference>
<dbReference type="Proteomes" id="UP001501035">
    <property type="component" value="Unassembled WGS sequence"/>
</dbReference>